<dbReference type="PANTHER" id="PTHR40466">
    <property type="entry name" value="EXPRESSED PROTEIN"/>
    <property type="match status" value="1"/>
</dbReference>
<gene>
    <name evidence="3" type="ORF">E0L32_005437</name>
</gene>
<dbReference type="EMBL" id="SKBQ01000028">
    <property type="protein sequence ID" value="TPX14473.1"/>
    <property type="molecule type" value="Genomic_DNA"/>
</dbReference>
<dbReference type="Proteomes" id="UP000319257">
    <property type="component" value="Unassembled WGS sequence"/>
</dbReference>
<keyword evidence="2" id="KW-0472">Membrane</keyword>
<reference evidence="3 4" key="1">
    <citation type="submission" date="2019-06" db="EMBL/GenBank/DDBJ databases">
        <title>Draft genome sequence of the filamentous fungus Phialemoniopsis curvata isolated from diesel fuel.</title>
        <authorList>
            <person name="Varaljay V.A."/>
            <person name="Lyon W.J."/>
            <person name="Crouch A.L."/>
            <person name="Drake C.E."/>
            <person name="Hollomon J.M."/>
            <person name="Nadeau L.J."/>
            <person name="Nunn H.S."/>
            <person name="Stevenson B.S."/>
            <person name="Bojanowski C.L."/>
            <person name="Crookes-Goodson W.J."/>
        </authorList>
    </citation>
    <scope>NUCLEOTIDE SEQUENCE [LARGE SCALE GENOMIC DNA]</scope>
    <source>
        <strain evidence="3 4">D216</strain>
    </source>
</reference>
<dbReference type="RefSeq" id="XP_030996184.1">
    <property type="nucleotide sequence ID" value="XM_031139959.1"/>
</dbReference>
<keyword evidence="4" id="KW-1185">Reference proteome</keyword>
<evidence type="ECO:0000313" key="4">
    <source>
        <dbReference type="Proteomes" id="UP000319257"/>
    </source>
</evidence>
<comment type="caution">
    <text evidence="3">The sequence shown here is derived from an EMBL/GenBank/DDBJ whole genome shotgun (WGS) entry which is preliminary data.</text>
</comment>
<feature type="transmembrane region" description="Helical" evidence="2">
    <location>
        <begin position="34"/>
        <end position="54"/>
    </location>
</feature>
<name>A0A507B3P4_9PEZI</name>
<dbReference type="GeneID" id="41972884"/>
<dbReference type="PANTHER" id="PTHR40466:SF1">
    <property type="entry name" value="FUNGAL PROTEIN"/>
    <property type="match status" value="1"/>
</dbReference>
<keyword evidence="2" id="KW-1133">Transmembrane helix</keyword>
<feature type="compositionally biased region" description="Polar residues" evidence="1">
    <location>
        <begin position="75"/>
        <end position="93"/>
    </location>
</feature>
<accession>A0A507B3P4</accession>
<evidence type="ECO:0000256" key="2">
    <source>
        <dbReference type="SAM" id="Phobius"/>
    </source>
</evidence>
<keyword evidence="2" id="KW-0812">Transmembrane</keyword>
<dbReference type="AlphaFoldDB" id="A0A507B3P4"/>
<proteinExistence type="predicted"/>
<dbReference type="InParanoid" id="A0A507B3P4"/>
<evidence type="ECO:0000313" key="3">
    <source>
        <dbReference type="EMBL" id="TPX14473.1"/>
    </source>
</evidence>
<evidence type="ECO:0000256" key="1">
    <source>
        <dbReference type="SAM" id="MobiDB-lite"/>
    </source>
</evidence>
<dbReference type="InterPro" id="IPR039965">
    <property type="entry name" value="C3H7.08c"/>
</dbReference>
<protein>
    <submittedName>
        <fullName evidence="3">Uncharacterized protein</fullName>
    </submittedName>
</protein>
<sequence length="158" mass="17344">MASFITRRAFSTTVRRLAHDEQLLKQETKRNPELMILGGVMVAALAGAGFYFGMFSRGASVTPILVRRWTFTTDQPLRSTKTGRSPTSSTSEKTVPMAKDAMPWESGSGSGKYQYHPGGDKNAAPKDAPSAVNVVVVPNVELPKHLHDKYNKWGKDGY</sequence>
<feature type="region of interest" description="Disordered" evidence="1">
    <location>
        <begin position="75"/>
        <end position="130"/>
    </location>
</feature>
<dbReference type="OrthoDB" id="3141857at2759"/>
<organism evidence="3 4">
    <name type="scientific">Thyridium curvatum</name>
    <dbReference type="NCBI Taxonomy" id="1093900"/>
    <lineage>
        <taxon>Eukaryota</taxon>
        <taxon>Fungi</taxon>
        <taxon>Dikarya</taxon>
        <taxon>Ascomycota</taxon>
        <taxon>Pezizomycotina</taxon>
        <taxon>Sordariomycetes</taxon>
        <taxon>Sordariomycetidae</taxon>
        <taxon>Thyridiales</taxon>
        <taxon>Thyridiaceae</taxon>
        <taxon>Thyridium</taxon>
    </lineage>
</organism>